<feature type="region of interest" description="Disordered" evidence="10">
    <location>
        <begin position="148"/>
        <end position="173"/>
    </location>
</feature>
<name>A0AA85J561_TRIRE</name>
<feature type="region of interest" description="Disordered" evidence="10">
    <location>
        <begin position="576"/>
        <end position="598"/>
    </location>
</feature>
<evidence type="ECO:0000256" key="4">
    <source>
        <dbReference type="ARBA" id="ARBA00022741"/>
    </source>
</evidence>
<dbReference type="InterPro" id="IPR018200">
    <property type="entry name" value="USP_CS"/>
</dbReference>
<dbReference type="Gene3D" id="1.10.1140.10">
    <property type="entry name" value="Bovine Mitochondrial F1-atpase, Atp Synthase Beta Chain, Chain D, domain 3"/>
    <property type="match status" value="1"/>
</dbReference>
<dbReference type="WBParaSite" id="TREG1_129310.1">
    <property type="protein sequence ID" value="TREG1_129310.1"/>
    <property type="gene ID" value="TREG1_129310"/>
</dbReference>
<evidence type="ECO:0000256" key="1">
    <source>
        <dbReference type="ARBA" id="ARBA00008936"/>
    </source>
</evidence>
<proteinExistence type="inferred from homology"/>
<dbReference type="GO" id="GO:0046034">
    <property type="term" value="P:ATP metabolic process"/>
    <property type="evidence" value="ECO:0007669"/>
    <property type="project" value="InterPro"/>
</dbReference>
<feature type="compositionally biased region" description="Polar residues" evidence="10">
    <location>
        <begin position="794"/>
        <end position="804"/>
    </location>
</feature>
<dbReference type="FunFam" id="3.40.50.300:FF:000052">
    <property type="entry name" value="V-type proton ATPase catalytic subunit A"/>
    <property type="match status" value="1"/>
</dbReference>
<feature type="compositionally biased region" description="Basic residues" evidence="10">
    <location>
        <begin position="1007"/>
        <end position="1039"/>
    </location>
</feature>
<dbReference type="InterPro" id="IPR004100">
    <property type="entry name" value="ATPase_F1/V1/A1_a/bsu_N"/>
</dbReference>
<feature type="compositionally biased region" description="Basic and acidic residues" evidence="10">
    <location>
        <begin position="1040"/>
        <end position="1060"/>
    </location>
</feature>
<dbReference type="FunFam" id="1.10.1140.10:FF:000002">
    <property type="entry name" value="V-type proton ATPase catalytic subunit A"/>
    <property type="match status" value="1"/>
</dbReference>
<dbReference type="Proteomes" id="UP000050795">
    <property type="component" value="Unassembled WGS sequence"/>
</dbReference>
<feature type="region of interest" description="Disordered" evidence="10">
    <location>
        <begin position="521"/>
        <end position="557"/>
    </location>
</feature>
<reference evidence="12" key="1">
    <citation type="submission" date="2022-06" db="EMBL/GenBank/DDBJ databases">
        <authorList>
            <person name="Berger JAMES D."/>
            <person name="Berger JAMES D."/>
        </authorList>
    </citation>
    <scope>NUCLEOTIDE SEQUENCE [LARGE SCALE GENOMIC DNA]</scope>
</reference>
<dbReference type="EC" id="7.1.2.2" evidence="2"/>
<dbReference type="Gene3D" id="2.40.50.100">
    <property type="match status" value="1"/>
</dbReference>
<dbReference type="InterPro" id="IPR036121">
    <property type="entry name" value="ATPase_F1/V1/A1_a/bsu_N_sf"/>
</dbReference>
<evidence type="ECO:0000256" key="2">
    <source>
        <dbReference type="ARBA" id="ARBA00012473"/>
    </source>
</evidence>
<feature type="compositionally biased region" description="Low complexity" evidence="10">
    <location>
        <begin position="93"/>
        <end position="113"/>
    </location>
</feature>
<feature type="compositionally biased region" description="Basic residues" evidence="10">
    <location>
        <begin position="1727"/>
        <end position="1740"/>
    </location>
</feature>
<feature type="region of interest" description="Disordered" evidence="10">
    <location>
        <begin position="941"/>
        <end position="1079"/>
    </location>
</feature>
<evidence type="ECO:0000256" key="3">
    <source>
        <dbReference type="ARBA" id="ARBA00022448"/>
    </source>
</evidence>
<dbReference type="SUPFAM" id="SSF54001">
    <property type="entry name" value="Cysteine proteinases"/>
    <property type="match status" value="1"/>
</dbReference>
<accession>A0AA85J561</accession>
<feature type="compositionally biased region" description="Basic residues" evidence="10">
    <location>
        <begin position="1673"/>
        <end position="1705"/>
    </location>
</feature>
<keyword evidence="7" id="KW-1278">Translocase</keyword>
<feature type="compositionally biased region" description="Low complexity" evidence="10">
    <location>
        <begin position="1274"/>
        <end position="1283"/>
    </location>
</feature>
<dbReference type="InterPro" id="IPR023366">
    <property type="entry name" value="ATP_synth_asu-like_sf"/>
</dbReference>
<feature type="compositionally biased region" description="Basic residues" evidence="10">
    <location>
        <begin position="1340"/>
        <end position="1372"/>
    </location>
</feature>
<feature type="compositionally biased region" description="Low complexity" evidence="10">
    <location>
        <begin position="1150"/>
        <end position="1162"/>
    </location>
</feature>
<feature type="compositionally biased region" description="Basic and acidic residues" evidence="10">
    <location>
        <begin position="1532"/>
        <end position="1541"/>
    </location>
</feature>
<dbReference type="SUPFAM" id="SSF52540">
    <property type="entry name" value="P-loop containing nucleoside triphosphate hydrolases"/>
    <property type="match status" value="1"/>
</dbReference>
<dbReference type="InterPro" id="IPR031686">
    <property type="entry name" value="ATP-synth_a_Xtn"/>
</dbReference>
<evidence type="ECO:0000256" key="5">
    <source>
        <dbReference type="ARBA" id="ARBA00022781"/>
    </source>
</evidence>
<keyword evidence="5" id="KW-0375">Hydrogen ion transport</keyword>
<evidence type="ECO:0000256" key="10">
    <source>
        <dbReference type="SAM" id="MobiDB-lite"/>
    </source>
</evidence>
<dbReference type="NCBIfam" id="NF003220">
    <property type="entry name" value="PRK04192.1"/>
    <property type="match status" value="1"/>
</dbReference>
<dbReference type="GO" id="GO:0016579">
    <property type="term" value="P:protein deubiquitination"/>
    <property type="evidence" value="ECO:0007669"/>
    <property type="project" value="InterPro"/>
</dbReference>
<dbReference type="InterPro" id="IPR005725">
    <property type="entry name" value="ATPase_V1-cplx_asu"/>
</dbReference>
<dbReference type="Gene3D" id="3.40.50.300">
    <property type="entry name" value="P-loop containing nucleotide triphosphate hydrolases"/>
    <property type="match status" value="1"/>
</dbReference>
<feature type="region of interest" description="Disordered" evidence="10">
    <location>
        <begin position="93"/>
        <end position="130"/>
    </location>
</feature>
<feature type="compositionally biased region" description="Basic and acidic residues" evidence="10">
    <location>
        <begin position="152"/>
        <end position="173"/>
    </location>
</feature>
<dbReference type="GO" id="GO:0016887">
    <property type="term" value="F:ATP hydrolysis activity"/>
    <property type="evidence" value="ECO:0007669"/>
    <property type="project" value="InterPro"/>
</dbReference>
<feature type="compositionally biased region" description="Low complexity" evidence="10">
    <location>
        <begin position="1578"/>
        <end position="1587"/>
    </location>
</feature>
<dbReference type="GO" id="GO:0004843">
    <property type="term" value="F:cysteine-type deubiquitinase activity"/>
    <property type="evidence" value="ECO:0007669"/>
    <property type="project" value="InterPro"/>
</dbReference>
<feature type="compositionally biased region" description="Basic residues" evidence="10">
    <location>
        <begin position="1310"/>
        <end position="1327"/>
    </location>
</feature>
<sequence>MSSTATSVVPNIFYHLPKPITQNFQHFGPGANGGGSMLEFNTQSSLSSTSASDYASKTGCYTTKTDSSSSSISTSKLVSYNLDAALRLSLKSSSSTVPSNSSSHISGSTASTSTEKKLPQRPLSFHESSAPPLDSLIRQKIQSLPRSLILTDSKEEDKKGREGESKPTEKYTQESKLLCTDEELDHLCRTGAQYIPRRALGFGNSGNTCYLNSVLQCILATGPLLAYIHSKHSNSNNCPITSTANYNRSTLPNVNKSRFCVLCGLARLLSEHRSQSGGHTVPSYFVTNVRAVCPSLRPYQQEDAHEFLLGLLSRMEDGAMAGLGKIPRKISETNVIRRIFGGVMRSEVTCHSCHKVSARDEQWFNLSMDITCARSLQQCLYNYIRSEELSGQNAYKCENCRQLRPAMRRSTVYRAPPILIIQFNRFSRHQKLDMRVDFPSSFNLRPFMTQSKGSPVLYKLYATVNHEGYSCRSGHYVSFTQRHGQWLSHNDSFISTTSLDHVSRQYPYLLFYEMIRNPANSTPNGMTTTPAPSTTTSTTTTTSSSQKLSSNNTLLSQIQQQQKQKSIVIKTFSSPTTTTTTTTTLTTRPPLPTTSTSSLVPSMTLITAPTTTTTTITSANLASLSRIQTTNALSNSNVNLPSTPSWSSSLSSASSSSSVPKIVFNPKISLNKFKIIPSPAVSLTPSTSSSTITTSTTATTANSLVNSPSYSSKSKSYQDSMNCNNNNNCNKSSSNISTIPLPSAFTANSTIAASVTTTTSSTVPVSVSLSSSTVRQLLYGKENQPELWSERPTPLQSTVTSSFGETKHQNHHYNNQHSTTDSSRSSLSSSNNPCRQIDNHHRSVNETKVAKIDCSAQRLSTVVPHTTDSRSGETHKHTRPLVDYQDEKSDNDSSSEKAATLLSPPSKRRYKSSSSSSDSDSGIVWIPLNAYHEKKPRISDSIKSLSSSSDWHSKHTGGGGSGAGSNHNNNNNSSNNSKRHKKKHKSHSSKHSSHSRYDDDENDSGVSRHHTGGGDHHHRRFERSRSRHRDNNKHRHHHHHDDDRRDSMNYRRRDSLDSRYDRRHSHHNKHHKRSHENAGYRLFPSELHVLMPSSAFPVTGRRYHLSVGLLYGKENQPELWSERPTPLQSTVTSSFGETKHQNHRYNNQHSTTDSSRSSLSSSNNPCRQIDNHHRSVNETKVAKIDCSAQRLPTVVPHTTDSRNNGETHKHTRPLVDYQDEKSDNDSSSEKAATLLSPPSKRRYKSSSSSSDSDSGIVWIPLNAYHEKKPRISDSIKSLSSSSDWHSKHTGGGGSGAGSNHNNNNNSSNNSKRHKKKHKSHSSKHSSHSRYDDDENDSGVSRHHTGGGDHHHRRFERSRSRHRDNNKHRHHHHHDDDRRDSMNYRRRDSLDSRYDRRHSHHNKHHKRSHENAGYRLFPSELHVLMPSSAFPVTGRRYHLSVGLLYGKENQPELWSERPTPLQSTVTSSFGETKHQNHRYNNQHSTTDSSRSSLSSSNNPCRQIDNHHRSVNETKVAKIDCSAQRLPTVVPHTTDSRNNGETHKHTRPLVDYQDEKSDNDSSSEKAATLLSPPSKRRYKSSSSSSDSDSGIVWIPLNAYHEKKPRISDSIKSLSSSSDWHSKHTGGGGSGAGSNHNNNNNSSNNSKRHKKKHKSHSSKHSSHSRYDDDENDSGVSRHHTGGGDHHHRRFERSRSRHRDNNKHRHHHHHDDDRRDSMNYRRRDSLDSRYDRRHSHHNKHHKRSHENAGYRWSTQRATVKQFFATMEQSMRELRLENGDRESQYGYVYAVSGPVVTASSMAGSAMYELVRVGHDELVGEIIRLEGDLATIQVYEETSGVTVGDPVLRTGKPLSVELGPGIVNNIFDGIQRPLKGICDLTSSIYIPRGVNVPALDRKVEWEFIPTPGLKSGMHITGGDIYGVVPENTLVQHRIMLSPKAQGTIKWIAPAGHYTLSDKILEIEFDGQTSHHTMLQVWPVRQPRPVAEKLPGNHPLLTGQRVLDALFPCVQGGTTAIPGAFGCGKTVISQSLSKYSNSDIIVYVGCGERGNEMSEVLRDFPELTIEVNGKQESIMQRTALVANTSNMPVAAREASIYTGITLSEYFRDMGYNVSMMADSTSRWAEALREISGRLAEMPADSGYPAYLGARLASFYERAGRVHCLGGPELRYGSVGIVGAVSPPGGDFADPVTSATLSIVQVFWGLDKKLAQRKHFPSVNWLISYSKYLRTLDDYYDRHFPEFVALRTKMQEILQEEEELSEIVQLVGKASLAEADKITLEVARIIKDDFLQQNGYSSYDRFCPFYKTVGMMKNIIAFYDQARHAVEVTAQSDRRVTWALIREAMGQTIYKVSSMKFKDPKADGKEKILRDYDELHEEISAGFRNLEDL</sequence>
<feature type="compositionally biased region" description="Basic and acidic residues" evidence="10">
    <location>
        <begin position="1551"/>
        <end position="1561"/>
    </location>
</feature>
<dbReference type="InterPro" id="IPR000194">
    <property type="entry name" value="ATPase_F1/V1/A1_a/bsu_nucl-bd"/>
</dbReference>
<feature type="compositionally biased region" description="Low complexity" evidence="10">
    <location>
        <begin position="1483"/>
        <end position="1495"/>
    </location>
</feature>
<feature type="region of interest" description="Disordered" evidence="10">
    <location>
        <begin position="1607"/>
        <end position="1746"/>
    </location>
</feature>
<dbReference type="GO" id="GO:0005765">
    <property type="term" value="C:lysosomal membrane"/>
    <property type="evidence" value="ECO:0007669"/>
    <property type="project" value="TreeGrafter"/>
</dbReference>
<evidence type="ECO:0000256" key="7">
    <source>
        <dbReference type="ARBA" id="ARBA00022967"/>
    </source>
</evidence>
<feature type="domain" description="USP" evidence="11">
    <location>
        <begin position="200"/>
        <end position="515"/>
    </location>
</feature>
<feature type="compositionally biased region" description="Basic and acidic residues" evidence="10">
    <location>
        <begin position="1502"/>
        <end position="1516"/>
    </location>
</feature>
<dbReference type="InterPro" id="IPR022878">
    <property type="entry name" value="V-ATPase_asu"/>
</dbReference>
<feature type="compositionally biased region" description="Basic residues" evidence="10">
    <location>
        <begin position="1394"/>
        <end position="1407"/>
    </location>
</feature>
<dbReference type="Pfam" id="PF02874">
    <property type="entry name" value="ATP-synt_ab_N"/>
    <property type="match status" value="1"/>
</dbReference>
<feature type="compositionally biased region" description="Basic residues" evidence="10">
    <location>
        <begin position="977"/>
        <end position="994"/>
    </location>
</feature>
<dbReference type="HAMAP" id="MF_00309">
    <property type="entry name" value="ATP_synth_A_arch"/>
    <property type="match status" value="1"/>
</dbReference>
<dbReference type="InterPro" id="IPR024034">
    <property type="entry name" value="ATPase_F1/V1_b/a_C"/>
</dbReference>
<dbReference type="PROSITE" id="PS00152">
    <property type="entry name" value="ATPASE_ALPHA_BETA"/>
    <property type="match status" value="1"/>
</dbReference>
<dbReference type="GO" id="GO:0005524">
    <property type="term" value="F:ATP binding"/>
    <property type="evidence" value="ECO:0007669"/>
    <property type="project" value="UniProtKB-KW"/>
</dbReference>
<dbReference type="PANTHER" id="PTHR43607">
    <property type="entry name" value="V-TYPE PROTON ATPASE CATALYTIC SUBUNIT A"/>
    <property type="match status" value="1"/>
</dbReference>
<feature type="compositionally biased region" description="Basic and acidic residues" evidence="10">
    <location>
        <begin position="1169"/>
        <end position="1183"/>
    </location>
</feature>
<dbReference type="InterPro" id="IPR028889">
    <property type="entry name" value="USP"/>
</dbReference>
<dbReference type="Gene3D" id="3.90.70.10">
    <property type="entry name" value="Cysteine proteinases"/>
    <property type="match status" value="1"/>
</dbReference>
<evidence type="ECO:0000256" key="6">
    <source>
        <dbReference type="ARBA" id="ARBA00022840"/>
    </source>
</evidence>
<dbReference type="PANTHER" id="PTHR43607:SF1">
    <property type="entry name" value="H(+)-TRANSPORTING TWO-SECTOR ATPASE"/>
    <property type="match status" value="1"/>
</dbReference>
<dbReference type="InterPro" id="IPR055190">
    <property type="entry name" value="ATP-synt_VA_C"/>
</dbReference>
<feature type="region of interest" description="Disordered" evidence="10">
    <location>
        <begin position="1274"/>
        <end position="1412"/>
    </location>
</feature>
<dbReference type="PROSITE" id="PS00973">
    <property type="entry name" value="USP_2"/>
    <property type="match status" value="1"/>
</dbReference>
<reference evidence="13" key="2">
    <citation type="submission" date="2023-11" db="UniProtKB">
        <authorList>
            <consortium name="WormBaseParasite"/>
        </authorList>
    </citation>
    <scope>IDENTIFICATION</scope>
</reference>
<feature type="region of interest" description="Disordered" evidence="10">
    <location>
        <begin position="863"/>
        <end position="922"/>
    </location>
</feature>
<dbReference type="Pfam" id="PF00443">
    <property type="entry name" value="UCH"/>
    <property type="match status" value="1"/>
</dbReference>
<evidence type="ECO:0000256" key="9">
    <source>
        <dbReference type="ARBA" id="ARBA00048383"/>
    </source>
</evidence>
<feature type="compositionally biased region" description="Low complexity" evidence="10">
    <location>
        <begin position="1607"/>
        <end position="1616"/>
    </location>
</feature>
<dbReference type="SUPFAM" id="SSF50615">
    <property type="entry name" value="N-terminal domain of alpha and beta subunits of F1 ATP synthase"/>
    <property type="match status" value="1"/>
</dbReference>
<feature type="compositionally biased region" description="Low complexity" evidence="10">
    <location>
        <begin position="964"/>
        <end position="976"/>
    </location>
</feature>
<organism evidence="12 13">
    <name type="scientific">Trichobilharzia regenti</name>
    <name type="common">Nasal bird schistosome</name>
    <dbReference type="NCBI Taxonomy" id="157069"/>
    <lineage>
        <taxon>Eukaryota</taxon>
        <taxon>Metazoa</taxon>
        <taxon>Spiralia</taxon>
        <taxon>Lophotrochozoa</taxon>
        <taxon>Platyhelminthes</taxon>
        <taxon>Trematoda</taxon>
        <taxon>Digenea</taxon>
        <taxon>Strigeidida</taxon>
        <taxon>Schistosomatoidea</taxon>
        <taxon>Schistosomatidae</taxon>
        <taxon>Trichobilharzia</taxon>
    </lineage>
</organism>
<dbReference type="Gene3D" id="2.40.30.20">
    <property type="match status" value="1"/>
</dbReference>
<feature type="compositionally biased region" description="Low complexity" evidence="10">
    <location>
        <begin position="1297"/>
        <end position="1309"/>
    </location>
</feature>
<feature type="compositionally biased region" description="Basic residues" evidence="10">
    <location>
        <begin position="1643"/>
        <end position="1660"/>
    </location>
</feature>
<keyword evidence="8" id="KW-0406">Ion transport</keyword>
<feature type="compositionally biased region" description="Basic and acidic residues" evidence="10">
    <location>
        <begin position="1218"/>
        <end position="1228"/>
    </location>
</feature>
<dbReference type="GO" id="GO:0046961">
    <property type="term" value="F:proton-transporting ATPase activity, rotational mechanism"/>
    <property type="evidence" value="ECO:0007669"/>
    <property type="project" value="InterPro"/>
</dbReference>
<keyword evidence="3" id="KW-0813">Transport</keyword>
<keyword evidence="12" id="KW-1185">Reference proteome</keyword>
<feature type="compositionally biased region" description="Basic and acidic residues" evidence="10">
    <location>
        <begin position="885"/>
        <end position="895"/>
    </location>
</feature>
<dbReference type="Pfam" id="PF16886">
    <property type="entry name" value="ATP-synt_ab_Xtn"/>
    <property type="match status" value="1"/>
</dbReference>
<dbReference type="CDD" id="cd18119">
    <property type="entry name" value="ATP-synt_V_A-type_alpha_N"/>
    <property type="match status" value="1"/>
</dbReference>
<feature type="compositionally biased region" description="Polar residues" evidence="10">
    <location>
        <begin position="1459"/>
        <end position="1469"/>
    </location>
</feature>
<dbReference type="FunFam" id="2.40.30.20:FF:000002">
    <property type="entry name" value="V-type proton ATPase catalytic subunit A"/>
    <property type="match status" value="1"/>
</dbReference>
<evidence type="ECO:0000256" key="8">
    <source>
        <dbReference type="ARBA" id="ARBA00023065"/>
    </source>
</evidence>
<feature type="compositionally biased region" description="Low complexity" evidence="10">
    <location>
        <begin position="1245"/>
        <end position="1254"/>
    </location>
</feature>
<dbReference type="PROSITE" id="PS00972">
    <property type="entry name" value="USP_1"/>
    <property type="match status" value="1"/>
</dbReference>
<feature type="compositionally biased region" description="Basic residues" evidence="10">
    <location>
        <begin position="1061"/>
        <end position="1074"/>
    </location>
</feature>
<dbReference type="Pfam" id="PF00006">
    <property type="entry name" value="ATP-synt_ab"/>
    <property type="match status" value="1"/>
</dbReference>
<dbReference type="CDD" id="cd01134">
    <property type="entry name" value="V_A-ATPase_A"/>
    <property type="match status" value="1"/>
</dbReference>
<feature type="compositionally biased region" description="Low complexity" evidence="10">
    <location>
        <begin position="912"/>
        <end position="921"/>
    </location>
</feature>
<keyword evidence="4" id="KW-0547">Nucleotide-binding</keyword>
<dbReference type="InterPro" id="IPR020003">
    <property type="entry name" value="ATPase_a/bsu_AS"/>
</dbReference>
<feature type="compositionally biased region" description="Low complexity" evidence="10">
    <location>
        <begin position="642"/>
        <end position="655"/>
    </location>
</feature>
<feature type="compositionally biased region" description="Low complexity" evidence="10">
    <location>
        <begin position="818"/>
        <end position="830"/>
    </location>
</feature>
<keyword evidence="6" id="KW-0067">ATP-binding</keyword>
<evidence type="ECO:0000259" key="11">
    <source>
        <dbReference type="PROSITE" id="PS50235"/>
    </source>
</evidence>
<dbReference type="Pfam" id="PF22919">
    <property type="entry name" value="ATP-synt_VA_C"/>
    <property type="match status" value="1"/>
</dbReference>
<dbReference type="NCBIfam" id="TIGR01042">
    <property type="entry name" value="V-ATPase_V1_A"/>
    <property type="match status" value="1"/>
</dbReference>
<dbReference type="PROSITE" id="PS50235">
    <property type="entry name" value="USP_3"/>
    <property type="match status" value="1"/>
</dbReference>
<feature type="region of interest" description="Disordered" evidence="10">
    <location>
        <begin position="1119"/>
        <end position="1255"/>
    </location>
</feature>
<feature type="compositionally biased region" description="Basic and acidic residues" evidence="10">
    <location>
        <begin position="1199"/>
        <end position="1208"/>
    </location>
</feature>
<dbReference type="SUPFAM" id="SSF47917">
    <property type="entry name" value="C-terminal domain of alpha and beta subunits of F1 ATP synthase"/>
    <property type="match status" value="1"/>
</dbReference>
<feature type="compositionally biased region" description="Basic and acidic residues" evidence="10">
    <location>
        <begin position="1706"/>
        <end position="1726"/>
    </location>
</feature>
<feature type="region of interest" description="Disordered" evidence="10">
    <location>
        <begin position="1452"/>
        <end position="1588"/>
    </location>
</feature>
<feature type="region of interest" description="Disordered" evidence="10">
    <location>
        <begin position="634"/>
        <end position="655"/>
    </location>
</feature>
<feature type="compositionally biased region" description="Polar residues" evidence="10">
    <location>
        <begin position="1126"/>
        <end position="1136"/>
    </location>
</feature>
<dbReference type="InterPro" id="IPR038765">
    <property type="entry name" value="Papain-like_cys_pep_sf"/>
</dbReference>
<dbReference type="InterPro" id="IPR001394">
    <property type="entry name" value="Peptidase_C19_UCH"/>
</dbReference>
<dbReference type="InterPro" id="IPR027417">
    <property type="entry name" value="P-loop_NTPase"/>
</dbReference>
<dbReference type="FunFam" id="2.40.50.100:FF:000008">
    <property type="entry name" value="V-type proton ATPase catalytic subunit A"/>
    <property type="match status" value="1"/>
</dbReference>
<feature type="compositionally biased region" description="Low complexity" evidence="10">
    <location>
        <begin position="1630"/>
        <end position="1642"/>
    </location>
</feature>
<feature type="compositionally biased region" description="Low complexity" evidence="10">
    <location>
        <begin position="527"/>
        <end position="557"/>
    </location>
</feature>
<feature type="region of interest" description="Disordered" evidence="10">
    <location>
        <begin position="784"/>
        <end position="843"/>
    </location>
</feature>
<dbReference type="CDD" id="cd18111">
    <property type="entry name" value="ATP-synt_V_A-type_alpha_C"/>
    <property type="match status" value="1"/>
</dbReference>
<feature type="compositionally biased region" description="Low complexity" evidence="10">
    <location>
        <begin position="941"/>
        <end position="950"/>
    </location>
</feature>
<evidence type="ECO:0000313" key="12">
    <source>
        <dbReference type="Proteomes" id="UP000050795"/>
    </source>
</evidence>
<feature type="compositionally biased region" description="Basic and acidic residues" evidence="10">
    <location>
        <begin position="1373"/>
        <end position="1393"/>
    </location>
</feature>
<dbReference type="GO" id="GO:0033180">
    <property type="term" value="C:proton-transporting V-type ATPase, V1 domain"/>
    <property type="evidence" value="ECO:0007669"/>
    <property type="project" value="InterPro"/>
</dbReference>
<comment type="catalytic activity">
    <reaction evidence="9">
        <text>ATP + H2O + 4 H(+)(in) = ADP + phosphate + 5 H(+)(out)</text>
        <dbReference type="Rhea" id="RHEA:57720"/>
        <dbReference type="ChEBI" id="CHEBI:15377"/>
        <dbReference type="ChEBI" id="CHEBI:15378"/>
        <dbReference type="ChEBI" id="CHEBI:30616"/>
        <dbReference type="ChEBI" id="CHEBI:43474"/>
        <dbReference type="ChEBI" id="CHEBI:456216"/>
        <dbReference type="EC" id="7.1.2.2"/>
    </reaction>
</comment>
<evidence type="ECO:0000313" key="13">
    <source>
        <dbReference type="WBParaSite" id="TREG1_129310.1"/>
    </source>
</evidence>
<protein>
    <recommendedName>
        <fullName evidence="2">H(+)-transporting two-sector ATPase</fullName>
        <ecNumber evidence="2">7.1.2.2</ecNumber>
    </recommendedName>
</protein>
<comment type="similarity">
    <text evidence="1">Belongs to the ATPase alpha/beta chains family.</text>
</comment>